<accession>A0A1I7WK05</accession>
<proteinExistence type="predicted"/>
<dbReference type="AlphaFoldDB" id="A0A1I7WK05"/>
<organism evidence="1 2">
    <name type="scientific">Heterorhabditis bacteriophora</name>
    <name type="common">Entomopathogenic nematode worm</name>
    <dbReference type="NCBI Taxonomy" id="37862"/>
    <lineage>
        <taxon>Eukaryota</taxon>
        <taxon>Metazoa</taxon>
        <taxon>Ecdysozoa</taxon>
        <taxon>Nematoda</taxon>
        <taxon>Chromadorea</taxon>
        <taxon>Rhabditida</taxon>
        <taxon>Rhabditina</taxon>
        <taxon>Rhabditomorpha</taxon>
        <taxon>Strongyloidea</taxon>
        <taxon>Heterorhabditidae</taxon>
        <taxon>Heterorhabditis</taxon>
    </lineage>
</organism>
<evidence type="ECO:0000313" key="2">
    <source>
        <dbReference type="WBParaSite" id="Hba_05360"/>
    </source>
</evidence>
<sequence length="71" mass="8188">MNASLDLFFNNVISYNENENETIDNTRRNKNKSKETMSVDSPSLVIRDMSPLMDYINSVHVRSFCVTAQIE</sequence>
<name>A0A1I7WK05_HETBA</name>
<dbReference type="Proteomes" id="UP000095283">
    <property type="component" value="Unplaced"/>
</dbReference>
<dbReference type="WBParaSite" id="Hba_05360">
    <property type="protein sequence ID" value="Hba_05360"/>
    <property type="gene ID" value="Hba_05360"/>
</dbReference>
<reference evidence="2" key="1">
    <citation type="submission" date="2016-11" db="UniProtKB">
        <authorList>
            <consortium name="WormBaseParasite"/>
        </authorList>
    </citation>
    <scope>IDENTIFICATION</scope>
</reference>
<protein>
    <submittedName>
        <fullName evidence="2">Uncharacterized protein</fullName>
    </submittedName>
</protein>
<keyword evidence="1" id="KW-1185">Reference proteome</keyword>
<evidence type="ECO:0000313" key="1">
    <source>
        <dbReference type="Proteomes" id="UP000095283"/>
    </source>
</evidence>